<feature type="domain" description="Trigger factor C-terminal" evidence="3">
    <location>
        <begin position="79"/>
        <end position="195"/>
    </location>
</feature>
<accession>A0ABV1JAM0</accession>
<sequence>MDTERNDAQPIDLTRFELTACDRVTIAMPEMPEVCEDDIDAQLFAYVASAPKGSPVKSIADLDDAWVRENLPLYEGIGEVRNAIRANLTKETAAAFDELKYAKCADALVGRLRGDLPAEAVAEMAEAVRARNEDMLRQQGLTVRRYLEDHRMSESDYDAKVREEAERELALNVALDKMVEATATTVANGEITEYLACDDPESFLEEVRESGRIEDARRAASRVKVMRRVIETAKVETAAESEA</sequence>
<protein>
    <recommendedName>
        <fullName evidence="3">Trigger factor C-terminal domain-containing protein</fullName>
    </recommendedName>
</protein>
<evidence type="ECO:0000313" key="4">
    <source>
        <dbReference type="EMBL" id="MEQ3361803.1"/>
    </source>
</evidence>
<evidence type="ECO:0000256" key="2">
    <source>
        <dbReference type="ARBA" id="ARBA00023235"/>
    </source>
</evidence>
<dbReference type="Proteomes" id="UP001487305">
    <property type="component" value="Unassembled WGS sequence"/>
</dbReference>
<evidence type="ECO:0000313" key="5">
    <source>
        <dbReference type="Proteomes" id="UP001487305"/>
    </source>
</evidence>
<dbReference type="EMBL" id="JBBNOP010000001">
    <property type="protein sequence ID" value="MEQ3361803.1"/>
    <property type="molecule type" value="Genomic_DNA"/>
</dbReference>
<keyword evidence="5" id="KW-1185">Reference proteome</keyword>
<proteinExistence type="predicted"/>
<evidence type="ECO:0000256" key="1">
    <source>
        <dbReference type="ARBA" id="ARBA00023110"/>
    </source>
</evidence>
<keyword evidence="2" id="KW-0413">Isomerase</keyword>
<comment type="caution">
    <text evidence="4">The sequence shown here is derived from an EMBL/GenBank/DDBJ whole genome shotgun (WGS) entry which is preliminary data.</text>
</comment>
<dbReference type="InterPro" id="IPR037041">
    <property type="entry name" value="Trigger_fac_C_sf"/>
</dbReference>
<evidence type="ECO:0000259" key="3">
    <source>
        <dbReference type="Pfam" id="PF05698"/>
    </source>
</evidence>
<reference evidence="4 5" key="1">
    <citation type="submission" date="2024-04" db="EMBL/GenBank/DDBJ databases">
        <title>Human intestinal bacterial collection.</title>
        <authorList>
            <person name="Pauvert C."/>
            <person name="Hitch T.C.A."/>
            <person name="Clavel T."/>
        </authorList>
    </citation>
    <scope>NUCLEOTIDE SEQUENCE [LARGE SCALE GENOMIC DNA]</scope>
    <source>
        <strain evidence="4 5">CLA-KB-H42</strain>
    </source>
</reference>
<organism evidence="4 5">
    <name type="scientific">Raoultibacter massiliensis</name>
    <dbReference type="NCBI Taxonomy" id="1852371"/>
    <lineage>
        <taxon>Bacteria</taxon>
        <taxon>Bacillati</taxon>
        <taxon>Actinomycetota</taxon>
        <taxon>Coriobacteriia</taxon>
        <taxon>Eggerthellales</taxon>
        <taxon>Eggerthellaceae</taxon>
        <taxon>Raoultibacter</taxon>
    </lineage>
</organism>
<dbReference type="SUPFAM" id="SSF109998">
    <property type="entry name" value="Triger factor/SurA peptide-binding domain-like"/>
    <property type="match status" value="1"/>
</dbReference>
<dbReference type="RefSeq" id="WP_102375290.1">
    <property type="nucleotide sequence ID" value="NZ_JBBNOP010000001.1"/>
</dbReference>
<dbReference type="Pfam" id="PF05698">
    <property type="entry name" value="Trigger_C"/>
    <property type="match status" value="1"/>
</dbReference>
<dbReference type="InterPro" id="IPR027304">
    <property type="entry name" value="Trigger_fact/SurA_dom_sf"/>
</dbReference>
<name>A0ABV1JAM0_9ACTN</name>
<dbReference type="InterPro" id="IPR008880">
    <property type="entry name" value="Trigger_fac_C"/>
</dbReference>
<gene>
    <name evidence="4" type="ORF">AAA083_02305</name>
</gene>
<dbReference type="Gene3D" id="1.10.3120.10">
    <property type="entry name" value="Trigger factor, C-terminal domain"/>
    <property type="match status" value="1"/>
</dbReference>
<keyword evidence="1" id="KW-0697">Rotamase</keyword>